<reference evidence="1 2" key="1">
    <citation type="journal article" date="2020" name="Cell">
        <title>Large-Scale Comparative Analyses of Tick Genomes Elucidate Their Genetic Diversity and Vector Capacities.</title>
        <authorList>
            <consortium name="Tick Genome and Microbiome Consortium (TIGMIC)"/>
            <person name="Jia N."/>
            <person name="Wang J."/>
            <person name="Shi W."/>
            <person name="Du L."/>
            <person name="Sun Y."/>
            <person name="Zhan W."/>
            <person name="Jiang J.F."/>
            <person name="Wang Q."/>
            <person name="Zhang B."/>
            <person name="Ji P."/>
            <person name="Bell-Sakyi L."/>
            <person name="Cui X.M."/>
            <person name="Yuan T.T."/>
            <person name="Jiang B.G."/>
            <person name="Yang W.F."/>
            <person name="Lam T.T."/>
            <person name="Chang Q.C."/>
            <person name="Ding S.J."/>
            <person name="Wang X.J."/>
            <person name="Zhu J.G."/>
            <person name="Ruan X.D."/>
            <person name="Zhao L."/>
            <person name="Wei J.T."/>
            <person name="Ye R.Z."/>
            <person name="Que T.C."/>
            <person name="Du C.H."/>
            <person name="Zhou Y.H."/>
            <person name="Cheng J.X."/>
            <person name="Dai P.F."/>
            <person name="Guo W.B."/>
            <person name="Han X.H."/>
            <person name="Huang E.J."/>
            <person name="Li L.F."/>
            <person name="Wei W."/>
            <person name="Gao Y.C."/>
            <person name="Liu J.Z."/>
            <person name="Shao H.Z."/>
            <person name="Wang X."/>
            <person name="Wang C.C."/>
            <person name="Yang T.C."/>
            <person name="Huo Q.B."/>
            <person name="Li W."/>
            <person name="Chen H.Y."/>
            <person name="Chen S.E."/>
            <person name="Zhou L.G."/>
            <person name="Ni X.B."/>
            <person name="Tian J.H."/>
            <person name="Sheng Y."/>
            <person name="Liu T."/>
            <person name="Pan Y.S."/>
            <person name="Xia L.Y."/>
            <person name="Li J."/>
            <person name="Zhao F."/>
            <person name="Cao W.C."/>
        </authorList>
    </citation>
    <scope>NUCLEOTIDE SEQUENCE [LARGE SCALE GENOMIC DNA]</scope>
    <source>
        <strain evidence="1">Iper-2018</strain>
    </source>
</reference>
<dbReference type="Proteomes" id="UP000805193">
    <property type="component" value="Unassembled WGS sequence"/>
</dbReference>
<comment type="caution">
    <text evidence="1">The sequence shown here is derived from an EMBL/GenBank/DDBJ whole genome shotgun (WGS) entry which is preliminary data.</text>
</comment>
<sequence length="162" mass="17813">MTEATVNRIVNALQEEGRIGDAPRHSHCKTTEGEDRAPVVAACNNPILTVGKIKNSVSLDGSDELVRRRLQEAGVWGVVTKDGLGLQHRIPGRCCAEYYTTVIHQTHLPHLLDGPFENGCFLLQQNLSPVHKARSVKSHLEQLGVMILDWPPRGADLNIIAN</sequence>
<feature type="non-terminal residue" evidence="1">
    <location>
        <position position="162"/>
    </location>
</feature>
<dbReference type="EMBL" id="JABSTQ010011355">
    <property type="protein sequence ID" value="KAG0412364.1"/>
    <property type="molecule type" value="Genomic_DNA"/>
</dbReference>
<keyword evidence="2" id="KW-1185">Reference proteome</keyword>
<gene>
    <name evidence="1" type="ORF">HPB47_010504</name>
</gene>
<protein>
    <submittedName>
        <fullName evidence="1">Uncharacterized protein</fullName>
    </submittedName>
</protein>
<evidence type="ECO:0000313" key="1">
    <source>
        <dbReference type="EMBL" id="KAG0412364.1"/>
    </source>
</evidence>
<accession>A0AC60NZL4</accession>
<proteinExistence type="predicted"/>
<organism evidence="1 2">
    <name type="scientific">Ixodes persulcatus</name>
    <name type="common">Taiga tick</name>
    <dbReference type="NCBI Taxonomy" id="34615"/>
    <lineage>
        <taxon>Eukaryota</taxon>
        <taxon>Metazoa</taxon>
        <taxon>Ecdysozoa</taxon>
        <taxon>Arthropoda</taxon>
        <taxon>Chelicerata</taxon>
        <taxon>Arachnida</taxon>
        <taxon>Acari</taxon>
        <taxon>Parasitiformes</taxon>
        <taxon>Ixodida</taxon>
        <taxon>Ixodoidea</taxon>
        <taxon>Ixodidae</taxon>
        <taxon>Ixodinae</taxon>
        <taxon>Ixodes</taxon>
    </lineage>
</organism>
<evidence type="ECO:0000313" key="2">
    <source>
        <dbReference type="Proteomes" id="UP000805193"/>
    </source>
</evidence>
<name>A0AC60NZL4_IXOPE</name>